<accession>A0A323TP18</accession>
<comment type="similarity">
    <text evidence="4 15">In the N-terminal section; belongs to the cytidine and deoxycytidylate deaminase family.</text>
</comment>
<dbReference type="PANTHER" id="PTHR38011:SF7">
    <property type="entry name" value="2,5-DIAMINO-6-RIBOSYLAMINO-4(3H)-PYRIMIDINONE 5'-PHOSPHATE REDUCTASE"/>
    <property type="match status" value="1"/>
</dbReference>
<feature type="binding site" evidence="17">
    <location>
        <position position="153"/>
    </location>
    <ligand>
        <name>NADP(+)</name>
        <dbReference type="ChEBI" id="CHEBI:58349"/>
    </ligand>
</feature>
<feature type="binding site" evidence="18">
    <location>
        <position position="83"/>
    </location>
    <ligand>
        <name>Zn(2+)</name>
        <dbReference type="ChEBI" id="CHEBI:29105"/>
        <note>catalytic</note>
    </ligand>
</feature>
<dbReference type="Gene3D" id="3.40.430.10">
    <property type="entry name" value="Dihydrofolate Reductase, subunit A"/>
    <property type="match status" value="1"/>
</dbReference>
<dbReference type="GO" id="GO:0050661">
    <property type="term" value="F:NADP binding"/>
    <property type="evidence" value="ECO:0007669"/>
    <property type="project" value="InterPro"/>
</dbReference>
<dbReference type="InterPro" id="IPR002734">
    <property type="entry name" value="RibDG_C"/>
</dbReference>
<dbReference type="InterPro" id="IPR024072">
    <property type="entry name" value="DHFR-like_dom_sf"/>
</dbReference>
<evidence type="ECO:0000256" key="4">
    <source>
        <dbReference type="ARBA" id="ARBA00005259"/>
    </source>
</evidence>
<organism evidence="20 21">
    <name type="scientific">Salipaludibacillus keqinensis</name>
    <dbReference type="NCBI Taxonomy" id="2045207"/>
    <lineage>
        <taxon>Bacteria</taxon>
        <taxon>Bacillati</taxon>
        <taxon>Bacillota</taxon>
        <taxon>Bacilli</taxon>
        <taxon>Bacillales</taxon>
        <taxon>Bacillaceae</taxon>
    </lineage>
</organism>
<dbReference type="GO" id="GO:0008270">
    <property type="term" value="F:zinc ion binding"/>
    <property type="evidence" value="ECO:0007669"/>
    <property type="project" value="InterPro"/>
</dbReference>
<comment type="cofactor">
    <cofactor evidence="15 18">
        <name>Zn(2+)</name>
        <dbReference type="ChEBI" id="CHEBI:29105"/>
    </cofactor>
    <text evidence="15 18">Binds 1 zinc ion.</text>
</comment>
<evidence type="ECO:0000256" key="11">
    <source>
        <dbReference type="ARBA" id="ARBA00023002"/>
    </source>
</evidence>
<keyword evidence="11 15" id="KW-0560">Oxidoreductase</keyword>
<feature type="binding site" evidence="17">
    <location>
        <position position="203"/>
    </location>
    <ligand>
        <name>substrate</name>
    </ligand>
</feature>
<feature type="binding site" evidence="17">
    <location>
        <position position="167"/>
    </location>
    <ligand>
        <name>substrate</name>
    </ligand>
</feature>
<feature type="domain" description="CMP/dCMP-type deaminase" evidence="19">
    <location>
        <begin position="1"/>
        <end position="122"/>
    </location>
</feature>
<evidence type="ECO:0000256" key="16">
    <source>
        <dbReference type="PIRSR" id="PIRSR006769-1"/>
    </source>
</evidence>
<evidence type="ECO:0000256" key="5">
    <source>
        <dbReference type="ARBA" id="ARBA00007417"/>
    </source>
</evidence>
<comment type="catalytic activity">
    <reaction evidence="13 15">
        <text>5-amino-6-(5-phospho-D-ribitylamino)uracil + NADP(+) = 5-amino-6-(5-phospho-D-ribosylamino)uracil + NADPH + H(+)</text>
        <dbReference type="Rhea" id="RHEA:17845"/>
        <dbReference type="ChEBI" id="CHEBI:15378"/>
        <dbReference type="ChEBI" id="CHEBI:57783"/>
        <dbReference type="ChEBI" id="CHEBI:58349"/>
        <dbReference type="ChEBI" id="CHEBI:58421"/>
        <dbReference type="ChEBI" id="CHEBI:58453"/>
        <dbReference type="EC" id="1.1.1.193"/>
    </reaction>
</comment>
<dbReference type="InterPro" id="IPR050765">
    <property type="entry name" value="Riboflavin_Biosynth_HTPR"/>
</dbReference>
<dbReference type="EC" id="3.5.4.26" evidence="15"/>
<evidence type="ECO:0000256" key="14">
    <source>
        <dbReference type="ARBA" id="ARBA00049886"/>
    </source>
</evidence>
<dbReference type="FunFam" id="3.40.140.10:FF:000025">
    <property type="entry name" value="Riboflavin biosynthesis protein RibD"/>
    <property type="match status" value="1"/>
</dbReference>
<evidence type="ECO:0000313" key="21">
    <source>
        <dbReference type="Proteomes" id="UP000248214"/>
    </source>
</evidence>
<dbReference type="PIRSF" id="PIRSF006769">
    <property type="entry name" value="RibD"/>
    <property type="match status" value="1"/>
</dbReference>
<dbReference type="Pfam" id="PF01872">
    <property type="entry name" value="RibD_C"/>
    <property type="match status" value="1"/>
</dbReference>
<dbReference type="SUPFAM" id="SSF53927">
    <property type="entry name" value="Cytidine deaminase-like"/>
    <property type="match status" value="1"/>
</dbReference>
<dbReference type="Pfam" id="PF00383">
    <property type="entry name" value="dCMP_cyt_deam_1"/>
    <property type="match status" value="1"/>
</dbReference>
<evidence type="ECO:0000256" key="12">
    <source>
        <dbReference type="ARBA" id="ARBA00023268"/>
    </source>
</evidence>
<evidence type="ECO:0000256" key="13">
    <source>
        <dbReference type="ARBA" id="ARBA00049861"/>
    </source>
</evidence>
<comment type="function">
    <text evidence="1 15">Converts 2,5-diamino-6-(ribosylamino)-4(3h)-pyrimidinone 5'-phosphate into 5-amino-6-(ribosylamino)-2,4(1h,3h)-pyrimidinedione 5'-phosphate.</text>
</comment>
<feature type="binding site" evidence="17">
    <location>
        <begin position="292"/>
        <end position="298"/>
    </location>
    <ligand>
        <name>NADP(+)</name>
        <dbReference type="ChEBI" id="CHEBI:58349"/>
    </ligand>
</feature>
<feature type="binding site" evidence="17">
    <location>
        <position position="290"/>
    </location>
    <ligand>
        <name>substrate</name>
    </ligand>
</feature>
<evidence type="ECO:0000256" key="18">
    <source>
        <dbReference type="PIRSR" id="PIRSR006769-3"/>
    </source>
</evidence>
<keyword evidence="8 15" id="KW-0378">Hydrolase</keyword>
<comment type="pathway">
    <text evidence="3 15">Cofactor biosynthesis; riboflavin biosynthesis; 5-amino-6-(D-ribitylamino)uracil from GTP: step 3/4.</text>
</comment>
<sequence length="362" mass="39650">MRNQYMELAIQMAKQTIGQTAPNPVVGCIIVKNGEIVGLGAHLKAGEPHAERHAIHMADDKAKEATMYVTLEPCSHYGRTPPCADAVVEAGLAKVVIASTDPNPQVSGQGISKLKQAGIEVEVGVMKEEADALNEIFFHYMTTSKPYVTLKSATSIDGKIATSLGESQWITGEEARRDGHYLRREHDAILVGVDTVIQDNPSLTTRLEEGGKNPIRVILDRTLRTPLTSKVLTDQKAPTWIVTTEAAPLNRIKEMEKRGVEILVMSDETISISPMLKVLAEWKITSLLVEGGGRVNDSFLRSGQFQRLIKYMAPMLIGGEMAKSSFSGEGIGRLVDAPKLRLQSMEPLGDDVKLVFHKERID</sequence>
<comment type="caution">
    <text evidence="20">The sequence shown here is derived from an EMBL/GenBank/DDBJ whole genome shotgun (WGS) entry which is preliminary data.</text>
</comment>
<feature type="binding site" evidence="18">
    <location>
        <position position="74"/>
    </location>
    <ligand>
        <name>Zn(2+)</name>
        <dbReference type="ChEBI" id="CHEBI:29105"/>
        <note>catalytic</note>
    </ligand>
</feature>
<dbReference type="Gene3D" id="3.40.140.10">
    <property type="entry name" value="Cytidine Deaminase, domain 2"/>
    <property type="match status" value="1"/>
</dbReference>
<evidence type="ECO:0000256" key="9">
    <source>
        <dbReference type="ARBA" id="ARBA00022833"/>
    </source>
</evidence>
<evidence type="ECO:0000256" key="1">
    <source>
        <dbReference type="ARBA" id="ARBA00002151"/>
    </source>
</evidence>
<evidence type="ECO:0000256" key="6">
    <source>
        <dbReference type="ARBA" id="ARBA00022619"/>
    </source>
</evidence>
<comment type="catalytic activity">
    <reaction evidence="14 15">
        <text>2,5-diamino-6-hydroxy-4-(5-phosphoribosylamino)-pyrimidine + H2O + H(+) = 5-amino-6-(5-phospho-D-ribosylamino)uracil + NH4(+)</text>
        <dbReference type="Rhea" id="RHEA:21868"/>
        <dbReference type="ChEBI" id="CHEBI:15377"/>
        <dbReference type="ChEBI" id="CHEBI:15378"/>
        <dbReference type="ChEBI" id="CHEBI:28938"/>
        <dbReference type="ChEBI" id="CHEBI:58453"/>
        <dbReference type="ChEBI" id="CHEBI:58614"/>
        <dbReference type="EC" id="3.5.4.26"/>
    </reaction>
</comment>
<evidence type="ECO:0000256" key="2">
    <source>
        <dbReference type="ARBA" id="ARBA00004882"/>
    </source>
</evidence>
<dbReference type="PROSITE" id="PS00903">
    <property type="entry name" value="CYT_DCMP_DEAMINASES_1"/>
    <property type="match status" value="1"/>
</dbReference>
<dbReference type="PANTHER" id="PTHR38011">
    <property type="entry name" value="DIHYDROFOLATE REDUCTASE FAMILY PROTEIN (AFU_ORTHOLOGUE AFUA_8G06820)"/>
    <property type="match status" value="1"/>
</dbReference>
<dbReference type="RefSeq" id="WP_110608076.1">
    <property type="nucleotide sequence ID" value="NZ_PDOD01000001.1"/>
</dbReference>
<keyword evidence="12" id="KW-0511">Multifunctional enzyme</keyword>
<dbReference type="GO" id="GO:0008703">
    <property type="term" value="F:5-amino-6-(5-phosphoribosylamino)uracil reductase activity"/>
    <property type="evidence" value="ECO:0007669"/>
    <property type="project" value="UniProtKB-EC"/>
</dbReference>
<comment type="similarity">
    <text evidence="5 15">In the C-terminal section; belongs to the HTP reductase family.</text>
</comment>
<comment type="pathway">
    <text evidence="2 15">Cofactor biosynthesis; riboflavin biosynthesis; 5-amino-6-(D-ribitylamino)uracil from GTP: step 2/4.</text>
</comment>
<keyword evidence="6 15" id="KW-0686">Riboflavin biosynthesis</keyword>
<proteinExistence type="inferred from homology"/>
<dbReference type="UniPathway" id="UPA00275">
    <property type="reaction ID" value="UER00401"/>
</dbReference>
<feature type="active site" description="Proton donor" evidence="16">
    <location>
        <position position="51"/>
    </location>
</feature>
<feature type="binding site" evidence="17">
    <location>
        <position position="195"/>
    </location>
    <ligand>
        <name>NADP(+)</name>
        <dbReference type="ChEBI" id="CHEBI:58349"/>
    </ligand>
</feature>
<evidence type="ECO:0000256" key="8">
    <source>
        <dbReference type="ARBA" id="ARBA00022801"/>
    </source>
</evidence>
<feature type="binding site" evidence="17">
    <location>
        <position position="169"/>
    </location>
    <ligand>
        <name>NADP(+)</name>
        <dbReference type="ChEBI" id="CHEBI:58349"/>
    </ligand>
</feature>
<keyword evidence="9 15" id="KW-0862">Zinc</keyword>
<dbReference type="InterPro" id="IPR016192">
    <property type="entry name" value="APOBEC/CMP_deaminase_Zn-bd"/>
</dbReference>
<dbReference type="GO" id="GO:0009231">
    <property type="term" value="P:riboflavin biosynthetic process"/>
    <property type="evidence" value="ECO:0007669"/>
    <property type="project" value="UniProtKB-UniPathway"/>
</dbReference>
<keyword evidence="7 15" id="KW-0479">Metal-binding</keyword>
<dbReference type="EC" id="1.1.1.193" evidence="15"/>
<feature type="binding site" evidence="18">
    <location>
        <position position="49"/>
    </location>
    <ligand>
        <name>Zn(2+)</name>
        <dbReference type="ChEBI" id="CHEBI:29105"/>
        <note>catalytic</note>
    </ligand>
</feature>
<dbReference type="Proteomes" id="UP000248214">
    <property type="component" value="Unassembled WGS sequence"/>
</dbReference>
<evidence type="ECO:0000256" key="7">
    <source>
        <dbReference type="ARBA" id="ARBA00022723"/>
    </source>
</evidence>
<reference evidence="20 21" key="1">
    <citation type="submission" date="2017-10" db="EMBL/GenBank/DDBJ databases">
        <title>Bacillus sp. nov., a halophilic bacterium isolated from a Keqin Lake.</title>
        <authorList>
            <person name="Wang H."/>
        </authorList>
    </citation>
    <scope>NUCLEOTIDE SEQUENCE [LARGE SCALE GENOMIC DNA]</scope>
    <source>
        <strain evidence="20 21">KQ-12</strain>
    </source>
</reference>
<evidence type="ECO:0000256" key="17">
    <source>
        <dbReference type="PIRSR" id="PIRSR006769-2"/>
    </source>
</evidence>
<dbReference type="InterPro" id="IPR011549">
    <property type="entry name" value="RibD_C"/>
</dbReference>
<keyword evidence="21" id="KW-1185">Reference proteome</keyword>
<dbReference type="GO" id="GO:0008835">
    <property type="term" value="F:diaminohydroxyphosphoribosylaminopyrimidine deaminase activity"/>
    <property type="evidence" value="ECO:0007669"/>
    <property type="project" value="UniProtKB-EC"/>
</dbReference>
<evidence type="ECO:0000313" key="20">
    <source>
        <dbReference type="EMBL" id="PYZ94443.1"/>
    </source>
</evidence>
<evidence type="ECO:0000256" key="3">
    <source>
        <dbReference type="ARBA" id="ARBA00004910"/>
    </source>
</evidence>
<gene>
    <name evidence="20" type="primary">ribD</name>
    <name evidence="20" type="ORF">CR194_02615</name>
</gene>
<dbReference type="NCBIfam" id="TIGR00326">
    <property type="entry name" value="eubact_ribD"/>
    <property type="match status" value="1"/>
</dbReference>
<dbReference type="InterPro" id="IPR002125">
    <property type="entry name" value="CMP_dCMP_dom"/>
</dbReference>
<dbReference type="NCBIfam" id="TIGR00227">
    <property type="entry name" value="ribD_Cterm"/>
    <property type="match status" value="1"/>
</dbReference>
<dbReference type="InterPro" id="IPR004794">
    <property type="entry name" value="Eubact_RibD"/>
</dbReference>
<dbReference type="SUPFAM" id="SSF53597">
    <property type="entry name" value="Dihydrofolate reductase-like"/>
    <property type="match status" value="1"/>
</dbReference>
<dbReference type="InterPro" id="IPR016193">
    <property type="entry name" value="Cytidine_deaminase-like"/>
</dbReference>
<keyword evidence="10 15" id="KW-0521">NADP</keyword>
<evidence type="ECO:0000256" key="15">
    <source>
        <dbReference type="PIRNR" id="PIRNR006769"/>
    </source>
</evidence>
<dbReference type="CDD" id="cd01284">
    <property type="entry name" value="Riboflavin_deaminase-reductase"/>
    <property type="match status" value="1"/>
</dbReference>
<protein>
    <recommendedName>
        <fullName evidence="15">Riboflavin biosynthesis protein RibD</fullName>
    </recommendedName>
    <domain>
        <recommendedName>
            <fullName evidence="15">Diaminohydroxyphosphoribosylaminopyrimidine deaminase</fullName>
            <shortName evidence="15">DRAP deaminase</shortName>
            <ecNumber evidence="15">3.5.4.26</ecNumber>
        </recommendedName>
        <alternativeName>
            <fullName evidence="15">Riboflavin-specific deaminase</fullName>
        </alternativeName>
    </domain>
    <domain>
        <recommendedName>
            <fullName evidence="15">5-amino-6-(5-phosphoribosylamino)uracil reductase</fullName>
            <ecNumber evidence="15">1.1.1.193</ecNumber>
        </recommendedName>
        <alternativeName>
            <fullName evidence="15">HTP reductase</fullName>
        </alternativeName>
    </domain>
</protein>
<evidence type="ECO:0000256" key="10">
    <source>
        <dbReference type="ARBA" id="ARBA00022857"/>
    </source>
</evidence>
<dbReference type="EMBL" id="PDOD01000001">
    <property type="protein sequence ID" value="PYZ94443.1"/>
    <property type="molecule type" value="Genomic_DNA"/>
</dbReference>
<feature type="binding site" evidence="17">
    <location>
        <position position="199"/>
    </location>
    <ligand>
        <name>NADP(+)</name>
        <dbReference type="ChEBI" id="CHEBI:58349"/>
    </ligand>
</feature>
<evidence type="ECO:0000259" key="19">
    <source>
        <dbReference type="PROSITE" id="PS51747"/>
    </source>
</evidence>
<dbReference type="OrthoDB" id="9800865at2"/>
<feature type="binding site" evidence="17">
    <location>
        <position position="183"/>
    </location>
    <ligand>
        <name>substrate</name>
    </ligand>
</feature>
<name>A0A323TP18_9BACI</name>
<dbReference type="PROSITE" id="PS51747">
    <property type="entry name" value="CYT_DCMP_DEAMINASES_2"/>
    <property type="match status" value="1"/>
</dbReference>
<feature type="binding site" evidence="17">
    <location>
        <position position="206"/>
    </location>
    <ligand>
        <name>substrate</name>
    </ligand>
</feature>
<dbReference type="AlphaFoldDB" id="A0A323TP18"/>